<dbReference type="Gene3D" id="1.20.1250.20">
    <property type="entry name" value="MFS general substrate transporter like domains"/>
    <property type="match status" value="2"/>
</dbReference>
<evidence type="ECO:0000256" key="4">
    <source>
        <dbReference type="ARBA" id="ARBA00023136"/>
    </source>
</evidence>
<dbReference type="KEGG" id="acan:ACA1_278020"/>
<dbReference type="PANTHER" id="PTHR23294">
    <property type="entry name" value="ET TRANSLATION PRODUCT-RELATED"/>
    <property type="match status" value="1"/>
</dbReference>
<keyword evidence="12" id="KW-1185">Reference proteome</keyword>
<dbReference type="SUPFAM" id="SSF103473">
    <property type="entry name" value="MFS general substrate transporter"/>
    <property type="match status" value="1"/>
</dbReference>
<gene>
    <name evidence="11" type="ORF">ACA1_278020</name>
</gene>
<dbReference type="InterPro" id="IPR036259">
    <property type="entry name" value="MFS_trans_sf"/>
</dbReference>
<accession>L8H8S2</accession>
<protein>
    <recommendedName>
        <fullName evidence="6">UNC93-like protein MFSD11</fullName>
    </recommendedName>
    <alternativeName>
        <fullName evidence="7">Major facilitator superfamily domain-containing protein 11</fullName>
    </alternativeName>
</protein>
<dbReference type="InterPro" id="IPR010291">
    <property type="entry name" value="Ion_channel_UNC-93"/>
</dbReference>
<dbReference type="PANTHER" id="PTHR23294:SF0">
    <property type="entry name" value="UNC93-LIKE PROTEIN MFSD11"/>
    <property type="match status" value="1"/>
</dbReference>
<evidence type="ECO:0000256" key="1">
    <source>
        <dbReference type="ARBA" id="ARBA00004141"/>
    </source>
</evidence>
<evidence type="ECO:0000256" key="6">
    <source>
        <dbReference type="ARBA" id="ARBA00040302"/>
    </source>
</evidence>
<evidence type="ECO:0000256" key="9">
    <source>
        <dbReference type="SAM" id="Phobius"/>
    </source>
</evidence>
<reference evidence="11 12" key="1">
    <citation type="journal article" date="2013" name="Genome Biol.">
        <title>Genome of Acanthamoeba castellanii highlights extensive lateral gene transfer and early evolution of tyrosine kinase signaling.</title>
        <authorList>
            <person name="Clarke M."/>
            <person name="Lohan A.J."/>
            <person name="Liu B."/>
            <person name="Lagkouvardos I."/>
            <person name="Roy S."/>
            <person name="Zafar N."/>
            <person name="Bertelli C."/>
            <person name="Schilde C."/>
            <person name="Kianianmomeni A."/>
            <person name="Burglin T.R."/>
            <person name="Frech C."/>
            <person name="Turcotte B."/>
            <person name="Kopec K.O."/>
            <person name="Synnott J.M."/>
            <person name="Choo C."/>
            <person name="Paponov I."/>
            <person name="Finkler A."/>
            <person name="Soon Heng Tan C."/>
            <person name="Hutchins A.P."/>
            <person name="Weinmeier T."/>
            <person name="Rattei T."/>
            <person name="Chu J.S."/>
            <person name="Gimenez G."/>
            <person name="Irimia M."/>
            <person name="Rigden D.J."/>
            <person name="Fitzpatrick D.A."/>
            <person name="Lorenzo-Morales J."/>
            <person name="Bateman A."/>
            <person name="Chiu C.H."/>
            <person name="Tang P."/>
            <person name="Hegemann P."/>
            <person name="Fromm H."/>
            <person name="Raoult D."/>
            <person name="Greub G."/>
            <person name="Miranda-Saavedra D."/>
            <person name="Chen N."/>
            <person name="Nash P."/>
            <person name="Ginger M.L."/>
            <person name="Horn M."/>
            <person name="Schaap P."/>
            <person name="Caler L."/>
            <person name="Loftus B."/>
        </authorList>
    </citation>
    <scope>NUCLEOTIDE SEQUENCE [LARGE SCALE GENOMIC DNA]</scope>
    <source>
        <strain evidence="11 12">Neff</strain>
    </source>
</reference>
<feature type="region of interest" description="Disordered" evidence="8">
    <location>
        <begin position="1"/>
        <end position="61"/>
    </location>
</feature>
<feature type="transmembrane region" description="Helical" evidence="9">
    <location>
        <begin position="473"/>
        <end position="495"/>
    </location>
</feature>
<dbReference type="PROSITE" id="PS50850">
    <property type="entry name" value="MFS"/>
    <property type="match status" value="1"/>
</dbReference>
<evidence type="ECO:0000259" key="10">
    <source>
        <dbReference type="PROSITE" id="PS50850"/>
    </source>
</evidence>
<keyword evidence="4 9" id="KW-0472">Membrane</keyword>
<feature type="transmembrane region" description="Helical" evidence="9">
    <location>
        <begin position="114"/>
        <end position="132"/>
    </location>
</feature>
<feature type="transmembrane region" description="Helical" evidence="9">
    <location>
        <begin position="366"/>
        <end position="385"/>
    </location>
</feature>
<evidence type="ECO:0000313" key="12">
    <source>
        <dbReference type="Proteomes" id="UP000011083"/>
    </source>
</evidence>
<feature type="transmembrane region" description="Helical" evidence="9">
    <location>
        <begin position="397"/>
        <end position="417"/>
    </location>
</feature>
<feature type="compositionally biased region" description="Basic and acidic residues" evidence="8">
    <location>
        <begin position="27"/>
        <end position="49"/>
    </location>
</feature>
<organism evidence="11 12">
    <name type="scientific">Acanthamoeba castellanii (strain ATCC 30010 / Neff)</name>
    <dbReference type="NCBI Taxonomy" id="1257118"/>
    <lineage>
        <taxon>Eukaryota</taxon>
        <taxon>Amoebozoa</taxon>
        <taxon>Discosea</taxon>
        <taxon>Longamoebia</taxon>
        <taxon>Centramoebida</taxon>
        <taxon>Acanthamoebidae</taxon>
        <taxon>Acanthamoeba</taxon>
    </lineage>
</organism>
<feature type="transmembrane region" description="Helical" evidence="9">
    <location>
        <begin position="308"/>
        <end position="326"/>
    </location>
</feature>
<dbReference type="VEuPathDB" id="AmoebaDB:ACA1_278020"/>
<feature type="domain" description="Major facilitator superfamily (MFS) profile" evidence="10">
    <location>
        <begin position="291"/>
        <end position="501"/>
    </location>
</feature>
<evidence type="ECO:0000256" key="5">
    <source>
        <dbReference type="ARBA" id="ARBA00023180"/>
    </source>
</evidence>
<dbReference type="InterPro" id="IPR051617">
    <property type="entry name" value="UNC-93-like_regulator"/>
</dbReference>
<evidence type="ECO:0000256" key="7">
    <source>
        <dbReference type="ARBA" id="ARBA00041910"/>
    </source>
</evidence>
<feature type="transmembrane region" description="Helical" evidence="9">
    <location>
        <begin position="216"/>
        <end position="236"/>
    </location>
</feature>
<dbReference type="OrthoDB" id="196103at2759"/>
<evidence type="ECO:0000313" key="11">
    <source>
        <dbReference type="EMBL" id="ELR20871.1"/>
    </source>
</evidence>
<name>L8H8S2_ACACF</name>
<feature type="transmembrane region" description="Helical" evidence="9">
    <location>
        <begin position="139"/>
        <end position="156"/>
    </location>
</feature>
<keyword evidence="5" id="KW-0325">Glycoprotein</keyword>
<feature type="transmembrane region" description="Helical" evidence="9">
    <location>
        <begin position="162"/>
        <end position="178"/>
    </location>
</feature>
<dbReference type="Pfam" id="PF05978">
    <property type="entry name" value="UNC-93"/>
    <property type="match status" value="1"/>
</dbReference>
<proteinExistence type="predicted"/>
<evidence type="ECO:0000256" key="3">
    <source>
        <dbReference type="ARBA" id="ARBA00022989"/>
    </source>
</evidence>
<dbReference type="AlphaFoldDB" id="L8H8S2"/>
<sequence length="501" mass="54681">MKAAKGTKHESSPFSINESDDEPDLAGEEHNGWPRDDSPIKSRDFERGNRNGNDTAQRKAGAEEERGWRDVYLTVEFLNVLIMSVAFLLLFAAYNTIQNYVTSLLPGNLGNVSLGVLYVTVAVTVFLAPAIVYACREKWTMVFGALCYVVYMASLIEIVEWAVLGASVVIGFGAATLCSPKGKRGTHTGIFWGLFQFSNVFGNLAAYFVLPHVSKALLFAVFTSVGAAGAASLLFLRRIAAYDQQPAYLAAGSDDEEKARRQETIELVPPGKPIRGIVGMWRRVRDGAGLVYRSIWLDVVVLFPDPRILLLSPMFFLTGFELAFWTGEFPQLLDPSTIGLVLMFAGVAEVVGGLMVGWLSDRLGRSFTVLLGTFFYATGLLLTSYLKYGYWESPTLFGAPLSAFAAAYCFGTGDSAFNTQTYAALGQLFPDPERKSLGAFTIFQFVQNVGSAVGFFYALALPLHGATGTLAQAWIQLGVLGLASVLFVAVDWIWLRRALPT</sequence>
<dbReference type="RefSeq" id="XP_004344614.1">
    <property type="nucleotide sequence ID" value="XM_004344564.1"/>
</dbReference>
<feature type="transmembrane region" description="Helical" evidence="9">
    <location>
        <begin position="437"/>
        <end position="461"/>
    </location>
</feature>
<feature type="transmembrane region" description="Helical" evidence="9">
    <location>
        <begin position="71"/>
        <end position="94"/>
    </location>
</feature>
<dbReference type="GO" id="GO:0022857">
    <property type="term" value="F:transmembrane transporter activity"/>
    <property type="evidence" value="ECO:0007669"/>
    <property type="project" value="InterPro"/>
</dbReference>
<keyword evidence="3 9" id="KW-1133">Transmembrane helix</keyword>
<dbReference type="InterPro" id="IPR020846">
    <property type="entry name" value="MFS_dom"/>
</dbReference>
<feature type="transmembrane region" description="Helical" evidence="9">
    <location>
        <begin position="190"/>
        <end position="210"/>
    </location>
</feature>
<dbReference type="EMBL" id="KB007908">
    <property type="protein sequence ID" value="ELR20871.1"/>
    <property type="molecule type" value="Genomic_DNA"/>
</dbReference>
<dbReference type="OMA" id="QFQDKTH"/>
<comment type="subcellular location">
    <subcellularLocation>
        <location evidence="1">Membrane</location>
        <topology evidence="1">Multi-pass membrane protein</topology>
    </subcellularLocation>
</comment>
<evidence type="ECO:0000256" key="2">
    <source>
        <dbReference type="ARBA" id="ARBA00022692"/>
    </source>
</evidence>
<feature type="transmembrane region" description="Helical" evidence="9">
    <location>
        <begin position="338"/>
        <end position="359"/>
    </location>
</feature>
<dbReference type="GO" id="GO:0016020">
    <property type="term" value="C:membrane"/>
    <property type="evidence" value="ECO:0007669"/>
    <property type="project" value="UniProtKB-SubCell"/>
</dbReference>
<dbReference type="Proteomes" id="UP000011083">
    <property type="component" value="Unassembled WGS sequence"/>
</dbReference>
<dbReference type="GeneID" id="14921743"/>
<keyword evidence="2 9" id="KW-0812">Transmembrane</keyword>
<evidence type="ECO:0000256" key="8">
    <source>
        <dbReference type="SAM" id="MobiDB-lite"/>
    </source>
</evidence>